<protein>
    <submittedName>
        <fullName evidence="4">Xanthine and CO dehydrogenases maturation factor, XdhC/CoxF family protein</fullName>
    </submittedName>
</protein>
<dbReference type="EMBL" id="ASGZ01000002">
    <property type="protein sequence ID" value="ESP90093.1"/>
    <property type="molecule type" value="Genomic_DNA"/>
</dbReference>
<dbReference type="InterPro" id="IPR052698">
    <property type="entry name" value="MoCofactor_Util/Proc"/>
</dbReference>
<dbReference type="Pfam" id="PF02625">
    <property type="entry name" value="XdhC_CoxI"/>
    <property type="match status" value="1"/>
</dbReference>
<dbReference type="AlphaFoldDB" id="V4HJZ0"/>
<dbReference type="eggNOG" id="arCOG01929">
    <property type="taxonomic scope" value="Archaea"/>
</dbReference>
<name>V4HJZ0_9EURY</name>
<organism evidence="4 5">
    <name type="scientific">Candidatus Halobonum tyrrellensis G22</name>
    <dbReference type="NCBI Taxonomy" id="1324957"/>
    <lineage>
        <taxon>Archaea</taxon>
        <taxon>Methanobacteriati</taxon>
        <taxon>Methanobacteriota</taxon>
        <taxon>Stenosarchaea group</taxon>
        <taxon>Halobacteria</taxon>
        <taxon>Halobacteriales</taxon>
        <taxon>Haloferacaceae</taxon>
        <taxon>Candidatus Halobonum</taxon>
    </lineage>
</organism>
<dbReference type="STRING" id="1324957.K933_00982"/>
<dbReference type="InterPro" id="IPR027051">
    <property type="entry name" value="XdhC_Rossmann_dom"/>
</dbReference>
<dbReference type="Gene3D" id="3.40.50.720">
    <property type="entry name" value="NAD(P)-binding Rossmann-like Domain"/>
    <property type="match status" value="1"/>
</dbReference>
<dbReference type="PANTHER" id="PTHR30388">
    <property type="entry name" value="ALDEHYDE OXIDOREDUCTASE MOLYBDENUM COFACTOR ASSEMBLY PROTEIN"/>
    <property type="match status" value="1"/>
</dbReference>
<dbReference type="RefSeq" id="WP_023392797.1">
    <property type="nucleotide sequence ID" value="NZ_ASGZ01000002.1"/>
</dbReference>
<comment type="caution">
    <text evidence="4">The sequence shown here is derived from an EMBL/GenBank/DDBJ whole genome shotgun (WGS) entry which is preliminary data.</text>
</comment>
<dbReference type="Pfam" id="PF13478">
    <property type="entry name" value="XdhC_C"/>
    <property type="match status" value="1"/>
</dbReference>
<feature type="region of interest" description="Disordered" evidence="1">
    <location>
        <begin position="1"/>
        <end position="21"/>
    </location>
</feature>
<dbReference type="Proteomes" id="UP000017840">
    <property type="component" value="Unassembled WGS sequence"/>
</dbReference>
<evidence type="ECO:0000256" key="1">
    <source>
        <dbReference type="SAM" id="MobiDB-lite"/>
    </source>
</evidence>
<sequence length="377" mass="39317">MRSPDRPPGTTASGVRESMRDRLGDEGVAVATVVAVEGSGYRRPGARMVVDPEGTHRGSVTAGCLEESVRDIAARVVTDGDPRLERFDLRDDAVEGWGLGLGCNGVIDVLVEPLDASFGPALAELEATRPVTVLTAVGSTDPAVDAGDRTTLTGAGRVSPGRDPLPEAVADAAERRLDGTDADVAARLSVGTDAGEVDVFANRLVPTPTLLVFGGQADADPVASLALRAGFRVRVATARGGRADDGRFPDAVDVRSTHPAEVADAVDAPAYTYAVVMSHNFVDDRLAVAALLDTDVPYVGVMGPRERFRDLRESMDRTLDAADRDRIAAPCGLDLGGDDPAAIGFSVVSEVVAVHNGRAGGRLTDLEGPIHDRSEVP</sequence>
<evidence type="ECO:0000259" key="3">
    <source>
        <dbReference type="Pfam" id="PF13478"/>
    </source>
</evidence>
<accession>V4HJZ0</accession>
<dbReference type="InterPro" id="IPR003777">
    <property type="entry name" value="XdhC_CoxI"/>
</dbReference>
<reference evidence="4 5" key="1">
    <citation type="journal article" date="2013" name="Genome Announc.">
        <title>Draft Genome Sequence of 'Candidatus Halobonum tyrrellensis' Strain G22, Isolated from the Hypersaline Waters of Lake Tyrrell, Australia.</title>
        <authorList>
            <person name="Ugalde J.A."/>
            <person name="Narasingarao P."/>
            <person name="Kuo S."/>
            <person name="Podell S."/>
            <person name="Allen E.E."/>
        </authorList>
    </citation>
    <scope>NUCLEOTIDE SEQUENCE [LARGE SCALE GENOMIC DNA]</scope>
    <source>
        <strain evidence="4 5">G22</strain>
    </source>
</reference>
<keyword evidence="5" id="KW-1185">Reference proteome</keyword>
<dbReference type="OrthoDB" id="33067at2157"/>
<gene>
    <name evidence="4" type="ORF">K933_00982</name>
</gene>
<dbReference type="PATRIC" id="fig|1324957.4.peg.205"/>
<evidence type="ECO:0000313" key="5">
    <source>
        <dbReference type="Proteomes" id="UP000017840"/>
    </source>
</evidence>
<evidence type="ECO:0000313" key="4">
    <source>
        <dbReference type="EMBL" id="ESP90093.1"/>
    </source>
</evidence>
<feature type="domain" description="XdhC- CoxI" evidence="2">
    <location>
        <begin position="26"/>
        <end position="88"/>
    </location>
</feature>
<feature type="domain" description="XdhC Rossmann" evidence="3">
    <location>
        <begin position="210"/>
        <end position="351"/>
    </location>
</feature>
<evidence type="ECO:0000259" key="2">
    <source>
        <dbReference type="Pfam" id="PF02625"/>
    </source>
</evidence>
<dbReference type="PANTHER" id="PTHR30388:SF4">
    <property type="entry name" value="MOLYBDENUM COFACTOR INSERTION CHAPERONE PAOD"/>
    <property type="match status" value="1"/>
</dbReference>
<proteinExistence type="predicted"/>